<name>A0A8S4PNC0_OWEFU</name>
<dbReference type="OrthoDB" id="6493910at2759"/>
<sequence length="150" mass="17780">MSASLVRKGLELFKDDLMTEKEREKAKKRKKKSLEDPMKLISTKKSGVAKQLRHLKQQHAKKQQTTVKDKHIKSAIEEYKRKRNYDSTADNLYYMTKLKDPTHSKASETIYNHKRKKPIEKSQDSGKSERTLFTDRDFDTFEKEYDFFAT</sequence>
<comment type="caution">
    <text evidence="7">The sequence shown here is derived from an EMBL/GenBank/DDBJ whole genome shotgun (WGS) entry which is preliminary data.</text>
</comment>
<comment type="similarity">
    <text evidence="2">Belongs to the AROS family.</text>
</comment>
<dbReference type="EMBL" id="CAIIXF020000009">
    <property type="protein sequence ID" value="CAH1794775.1"/>
    <property type="molecule type" value="Genomic_DNA"/>
</dbReference>
<dbReference type="GO" id="GO:0005730">
    <property type="term" value="C:nucleolus"/>
    <property type="evidence" value="ECO:0007669"/>
    <property type="project" value="UniProtKB-SubCell"/>
</dbReference>
<dbReference type="PRINTS" id="PR02029">
    <property type="entry name" value="ACTREGSIRT1"/>
</dbReference>
<dbReference type="PANTHER" id="PTHR31454:SF2">
    <property type="entry name" value="ACTIVE REGULATOR OF SIRT1"/>
    <property type="match status" value="1"/>
</dbReference>
<dbReference type="GO" id="GO:0019899">
    <property type="term" value="F:enzyme binding"/>
    <property type="evidence" value="ECO:0007669"/>
    <property type="project" value="TreeGrafter"/>
</dbReference>
<evidence type="ECO:0000256" key="6">
    <source>
        <dbReference type="SAM" id="MobiDB-lite"/>
    </source>
</evidence>
<dbReference type="PANTHER" id="PTHR31454">
    <property type="entry name" value="ACTIVE REGULATOR OF SIRT1"/>
    <property type="match status" value="1"/>
</dbReference>
<protein>
    <recommendedName>
        <fullName evidence="3">Active regulator of SIRT1</fullName>
    </recommendedName>
    <alternativeName>
        <fullName evidence="5">40S ribosomal protein S19-binding protein 1</fullName>
    </alternativeName>
</protein>
<evidence type="ECO:0000313" key="7">
    <source>
        <dbReference type="EMBL" id="CAH1794775.1"/>
    </source>
</evidence>
<evidence type="ECO:0000256" key="1">
    <source>
        <dbReference type="ARBA" id="ARBA00004604"/>
    </source>
</evidence>
<evidence type="ECO:0000313" key="8">
    <source>
        <dbReference type="Proteomes" id="UP000749559"/>
    </source>
</evidence>
<reference evidence="7" key="1">
    <citation type="submission" date="2022-03" db="EMBL/GenBank/DDBJ databases">
        <authorList>
            <person name="Martin C."/>
        </authorList>
    </citation>
    <scope>NUCLEOTIDE SEQUENCE</scope>
</reference>
<dbReference type="AlphaFoldDB" id="A0A8S4PNC0"/>
<dbReference type="Proteomes" id="UP000749559">
    <property type="component" value="Unassembled WGS sequence"/>
</dbReference>
<feature type="region of interest" description="Disordered" evidence="6">
    <location>
        <begin position="104"/>
        <end position="130"/>
    </location>
</feature>
<evidence type="ECO:0000256" key="5">
    <source>
        <dbReference type="ARBA" id="ARBA00032748"/>
    </source>
</evidence>
<dbReference type="Pfam" id="PF15684">
    <property type="entry name" value="AROS"/>
    <property type="match status" value="1"/>
</dbReference>
<comment type="subcellular location">
    <subcellularLocation>
        <location evidence="1">Nucleus</location>
        <location evidence="1">Nucleolus</location>
    </subcellularLocation>
</comment>
<evidence type="ECO:0000256" key="4">
    <source>
        <dbReference type="ARBA" id="ARBA00023242"/>
    </source>
</evidence>
<proteinExistence type="inferred from homology"/>
<dbReference type="InterPro" id="IPR023262">
    <property type="entry name" value="AROS"/>
</dbReference>
<feature type="compositionally biased region" description="Basic and acidic residues" evidence="6">
    <location>
        <begin position="119"/>
        <end position="130"/>
    </location>
</feature>
<evidence type="ECO:0000256" key="2">
    <source>
        <dbReference type="ARBA" id="ARBA00007318"/>
    </source>
</evidence>
<keyword evidence="4" id="KW-0539">Nucleus</keyword>
<accession>A0A8S4PNC0</accession>
<organism evidence="7 8">
    <name type="scientific">Owenia fusiformis</name>
    <name type="common">Polychaete worm</name>
    <dbReference type="NCBI Taxonomy" id="6347"/>
    <lineage>
        <taxon>Eukaryota</taxon>
        <taxon>Metazoa</taxon>
        <taxon>Spiralia</taxon>
        <taxon>Lophotrochozoa</taxon>
        <taxon>Annelida</taxon>
        <taxon>Polychaeta</taxon>
        <taxon>Sedentaria</taxon>
        <taxon>Canalipalpata</taxon>
        <taxon>Sabellida</taxon>
        <taxon>Oweniida</taxon>
        <taxon>Oweniidae</taxon>
        <taxon>Owenia</taxon>
    </lineage>
</organism>
<keyword evidence="8" id="KW-1185">Reference proteome</keyword>
<evidence type="ECO:0000256" key="3">
    <source>
        <dbReference type="ARBA" id="ARBA00016855"/>
    </source>
</evidence>
<gene>
    <name evidence="7" type="ORF">OFUS_LOCUS19418</name>
</gene>